<keyword evidence="6 8" id="KW-0472">Membrane</keyword>
<proteinExistence type="inferred from homology"/>
<dbReference type="GO" id="GO:1990281">
    <property type="term" value="C:efflux pump complex"/>
    <property type="evidence" value="ECO:0007669"/>
    <property type="project" value="TreeGrafter"/>
</dbReference>
<sequence length="402" mass="42610">MDQSSRSARALTAVRSLTVAGVLAGVVFAGSLWGQSADRPAKAAAPSQQQPVPVTVAPVTRQDVPLWLQGIGTVQAVSTVTIRSRVDGELQNAFFTEGQTIKAGDPLVQIDPRPFQATLDQATAKKAQDEAQLANAQRDLTRYEALAQRDFSSRQQADTQKAEVAQLQAQIKGDQALIDNAQVQLGYTLIRSPIGGRAGFGLVDPGNIVHATDANGILVVTQTDPITVVFTLPEDRLHDIVEAMARGTVAVSINSRDNQRHLKDGVLKVIDNQVDPATGTIRMKALFPNADNALWPGEFVAAEVLLHTDHGALTVPSAAVQRGASGLYVYVVAAPDERVELRTVKAARLGPQIAVITDGLKEGERVVVSGQLKVQPGARVDARPADQPLLVGQSVAQGGPAR</sequence>
<keyword evidence="8" id="KW-0812">Transmembrane</keyword>
<dbReference type="InterPro" id="IPR058624">
    <property type="entry name" value="MdtA-like_HH"/>
</dbReference>
<dbReference type="InterPro" id="IPR058625">
    <property type="entry name" value="MdtA-like_BSH"/>
</dbReference>
<feature type="domain" description="Multidrug resistance protein MdtA-like alpha-helical hairpin" evidence="9">
    <location>
        <begin position="118"/>
        <end position="188"/>
    </location>
</feature>
<accession>A0A5A9GF53</accession>
<evidence type="ECO:0000256" key="1">
    <source>
        <dbReference type="ARBA" id="ARBA00004236"/>
    </source>
</evidence>
<keyword evidence="7" id="KW-0175">Coiled coil</keyword>
<comment type="subcellular location">
    <subcellularLocation>
        <location evidence="1">Cell membrane</location>
    </subcellularLocation>
</comment>
<reference evidence="13 14" key="1">
    <citation type="submission" date="2019-08" db="EMBL/GenBank/DDBJ databases">
        <authorList>
            <person name="Grouzdev D."/>
            <person name="Tikhonova E."/>
            <person name="Kravchenko I."/>
        </authorList>
    </citation>
    <scope>NUCLEOTIDE SEQUENCE [LARGE SCALE GENOMIC DNA]</scope>
    <source>
        <strain evidence="13 14">59b</strain>
    </source>
</reference>
<dbReference type="AlphaFoldDB" id="A0A5A9GF53"/>
<evidence type="ECO:0000256" key="3">
    <source>
        <dbReference type="ARBA" id="ARBA00022448"/>
    </source>
</evidence>
<dbReference type="InterPro" id="IPR006143">
    <property type="entry name" value="RND_pump_MFP"/>
</dbReference>
<dbReference type="EMBL" id="VTTN01000013">
    <property type="protein sequence ID" value="KAA0592993.1"/>
    <property type="molecule type" value="Genomic_DNA"/>
</dbReference>
<keyword evidence="3" id="KW-0813">Transport</keyword>
<evidence type="ECO:0000256" key="4">
    <source>
        <dbReference type="ARBA" id="ARBA00022475"/>
    </source>
</evidence>
<evidence type="ECO:0000259" key="11">
    <source>
        <dbReference type="Pfam" id="PF25944"/>
    </source>
</evidence>
<feature type="domain" description="Multidrug resistance protein MdtA-like beta-barrel" evidence="11">
    <location>
        <begin position="225"/>
        <end position="305"/>
    </location>
</feature>
<dbReference type="Gene3D" id="2.40.420.20">
    <property type="match status" value="1"/>
</dbReference>
<dbReference type="InterPro" id="IPR058627">
    <property type="entry name" value="MdtA-like_C"/>
</dbReference>
<feature type="coiled-coil region" evidence="7">
    <location>
        <begin position="119"/>
        <end position="184"/>
    </location>
</feature>
<dbReference type="NCBIfam" id="TIGR01730">
    <property type="entry name" value="RND_mfp"/>
    <property type="match status" value="1"/>
</dbReference>
<feature type="transmembrane region" description="Helical" evidence="8">
    <location>
        <begin position="12"/>
        <end position="33"/>
    </location>
</feature>
<dbReference type="Pfam" id="PF25876">
    <property type="entry name" value="HH_MFP_RND"/>
    <property type="match status" value="1"/>
</dbReference>
<evidence type="ECO:0000256" key="2">
    <source>
        <dbReference type="ARBA" id="ARBA00009477"/>
    </source>
</evidence>
<evidence type="ECO:0000256" key="7">
    <source>
        <dbReference type="SAM" id="Coils"/>
    </source>
</evidence>
<dbReference type="PANTHER" id="PTHR30469">
    <property type="entry name" value="MULTIDRUG RESISTANCE PROTEIN MDTA"/>
    <property type="match status" value="1"/>
</dbReference>
<dbReference type="Pfam" id="PF25917">
    <property type="entry name" value="BSH_RND"/>
    <property type="match status" value="1"/>
</dbReference>
<organism evidence="13 14">
    <name type="scientific">Azospirillum lipoferum</name>
    <dbReference type="NCBI Taxonomy" id="193"/>
    <lineage>
        <taxon>Bacteria</taxon>
        <taxon>Pseudomonadati</taxon>
        <taxon>Pseudomonadota</taxon>
        <taxon>Alphaproteobacteria</taxon>
        <taxon>Rhodospirillales</taxon>
        <taxon>Azospirillaceae</taxon>
        <taxon>Azospirillum</taxon>
    </lineage>
</organism>
<protein>
    <submittedName>
        <fullName evidence="13">Efflux RND transporter periplasmic adaptor subunit</fullName>
    </submittedName>
</protein>
<evidence type="ECO:0000313" key="14">
    <source>
        <dbReference type="Proteomes" id="UP000324927"/>
    </source>
</evidence>
<dbReference type="OrthoDB" id="9783047at2"/>
<dbReference type="SUPFAM" id="SSF111369">
    <property type="entry name" value="HlyD-like secretion proteins"/>
    <property type="match status" value="1"/>
</dbReference>
<gene>
    <name evidence="13" type="ORF">FZ942_26080</name>
</gene>
<dbReference type="Gene3D" id="2.40.50.100">
    <property type="match status" value="1"/>
</dbReference>
<feature type="domain" description="Multidrug resistance protein MdtA-like C-terminal permuted SH3" evidence="12">
    <location>
        <begin position="312"/>
        <end position="370"/>
    </location>
</feature>
<evidence type="ECO:0000256" key="5">
    <source>
        <dbReference type="ARBA" id="ARBA00022519"/>
    </source>
</evidence>
<keyword evidence="5" id="KW-0997">Cell inner membrane</keyword>
<evidence type="ECO:0000256" key="8">
    <source>
        <dbReference type="SAM" id="Phobius"/>
    </source>
</evidence>
<keyword evidence="8" id="KW-1133">Transmembrane helix</keyword>
<dbReference type="InterPro" id="IPR058626">
    <property type="entry name" value="MdtA-like_b-barrel"/>
</dbReference>
<dbReference type="Pfam" id="PF25967">
    <property type="entry name" value="RND-MFP_C"/>
    <property type="match status" value="1"/>
</dbReference>
<evidence type="ECO:0000313" key="13">
    <source>
        <dbReference type="EMBL" id="KAA0592993.1"/>
    </source>
</evidence>
<evidence type="ECO:0000256" key="6">
    <source>
        <dbReference type="ARBA" id="ARBA00023136"/>
    </source>
</evidence>
<feature type="domain" description="Multidrug resistance protein MdtA-like barrel-sandwich hybrid" evidence="10">
    <location>
        <begin position="79"/>
        <end position="221"/>
    </location>
</feature>
<keyword evidence="4" id="KW-1003">Cell membrane</keyword>
<comment type="caution">
    <text evidence="13">The sequence shown here is derived from an EMBL/GenBank/DDBJ whole genome shotgun (WGS) entry which is preliminary data.</text>
</comment>
<dbReference type="PANTHER" id="PTHR30469:SF12">
    <property type="entry name" value="MULTIDRUG RESISTANCE PROTEIN MDTA"/>
    <property type="match status" value="1"/>
</dbReference>
<dbReference type="Pfam" id="PF25944">
    <property type="entry name" value="Beta-barrel_RND"/>
    <property type="match status" value="1"/>
</dbReference>
<evidence type="ECO:0000259" key="12">
    <source>
        <dbReference type="Pfam" id="PF25967"/>
    </source>
</evidence>
<keyword evidence="14" id="KW-1185">Reference proteome</keyword>
<evidence type="ECO:0000259" key="9">
    <source>
        <dbReference type="Pfam" id="PF25876"/>
    </source>
</evidence>
<dbReference type="Gene3D" id="1.10.287.470">
    <property type="entry name" value="Helix hairpin bin"/>
    <property type="match status" value="1"/>
</dbReference>
<dbReference type="GO" id="GO:0015562">
    <property type="term" value="F:efflux transmembrane transporter activity"/>
    <property type="evidence" value="ECO:0007669"/>
    <property type="project" value="TreeGrafter"/>
</dbReference>
<evidence type="ECO:0000259" key="10">
    <source>
        <dbReference type="Pfam" id="PF25917"/>
    </source>
</evidence>
<dbReference type="Proteomes" id="UP000324927">
    <property type="component" value="Unassembled WGS sequence"/>
</dbReference>
<dbReference type="Gene3D" id="2.40.30.170">
    <property type="match status" value="1"/>
</dbReference>
<name>A0A5A9GF53_AZOLI</name>
<comment type="similarity">
    <text evidence="2">Belongs to the membrane fusion protein (MFP) (TC 8.A.1) family.</text>
</comment>